<evidence type="ECO:0000256" key="11">
    <source>
        <dbReference type="ARBA" id="ARBA00024708"/>
    </source>
</evidence>
<dbReference type="AlphaFoldDB" id="A0A0A8L9I5"/>
<comment type="similarity">
    <text evidence="3">Belongs to the glycosyltransferase 22 family. PIGB subfamily.</text>
</comment>
<proteinExistence type="inferred from homology"/>
<comment type="function">
    <text evidence="11">Mannosyltransferase involved in glycosylphosphatidylinositol-anchor biosynthesis. Transfers the third mannose to Man2-GlcN-acyl-PI during GPI precursor assembly.</text>
</comment>
<evidence type="ECO:0000256" key="2">
    <source>
        <dbReference type="ARBA" id="ARBA00004687"/>
    </source>
</evidence>
<evidence type="ECO:0000256" key="7">
    <source>
        <dbReference type="ARBA" id="ARBA00022692"/>
    </source>
</evidence>
<feature type="signal peptide" evidence="13">
    <location>
        <begin position="1"/>
        <end position="22"/>
    </location>
</feature>
<dbReference type="EC" id="2.4.1.-" evidence="12"/>
<dbReference type="PANTHER" id="PTHR22760:SF4">
    <property type="entry name" value="GPI MANNOSYLTRANSFERASE 3"/>
    <property type="match status" value="1"/>
</dbReference>
<feature type="transmembrane region" description="Helical" evidence="12">
    <location>
        <begin position="387"/>
        <end position="407"/>
    </location>
</feature>
<dbReference type="GO" id="GO:0006506">
    <property type="term" value="P:GPI anchor biosynthetic process"/>
    <property type="evidence" value="ECO:0007669"/>
    <property type="project" value="UniProtKB-UniPathway"/>
</dbReference>
<comment type="subcellular location">
    <subcellularLocation>
        <location evidence="1 12">Endoplasmic reticulum membrane</location>
        <topology evidence="1 12">Multi-pass membrane protein</topology>
    </subcellularLocation>
</comment>
<dbReference type="GO" id="GO:0005789">
    <property type="term" value="C:endoplasmic reticulum membrane"/>
    <property type="evidence" value="ECO:0007669"/>
    <property type="project" value="UniProtKB-SubCell"/>
</dbReference>
<dbReference type="UniPathway" id="UPA00196"/>
<keyword evidence="15" id="KW-1185">Reference proteome</keyword>
<protein>
    <recommendedName>
        <fullName evidence="12">Mannosyltransferase</fullName>
        <ecNumber evidence="12">2.4.1.-</ecNumber>
    </recommendedName>
</protein>
<dbReference type="GO" id="GO:0000026">
    <property type="term" value="F:alpha-1,2-mannosyltransferase activity"/>
    <property type="evidence" value="ECO:0007669"/>
    <property type="project" value="TreeGrafter"/>
</dbReference>
<dbReference type="EMBL" id="CCBQ010000040">
    <property type="protein sequence ID" value="CDO94738.1"/>
    <property type="molecule type" value="Genomic_DNA"/>
</dbReference>
<feature type="transmembrane region" description="Helical" evidence="12">
    <location>
        <begin position="364"/>
        <end position="381"/>
    </location>
</feature>
<keyword evidence="6" id="KW-0808">Transferase</keyword>
<dbReference type="Proteomes" id="UP000031516">
    <property type="component" value="Unassembled WGS sequence"/>
</dbReference>
<keyword evidence="9 12" id="KW-1133">Transmembrane helix</keyword>
<gene>
    <name evidence="14" type="ORF">KLDO_g2994</name>
</gene>
<feature type="transmembrane region" description="Helical" evidence="12">
    <location>
        <begin position="136"/>
        <end position="157"/>
    </location>
</feature>
<sequence length="605" mass="70670">MTIRVPLNQLFKCLLVVRCSQAILTKTFFQADEFWQALEPAHYMAFGYGELTWEWTFGLRSYAFPLIFQIGYTFVKYAARVSELIVLTAVHWVILFVTYFTPNYEIGWEMVKEMQSFPSEIREFVEYQGVIYVPKLTMALFAAIGEYHIILLADKLYKMTMEKGDDSKDSHMTRSKVINFALIATVTNFFNCFVITRTFVNSFEMILTSVALYYWDWTTGENIDSTDFMKSLLIGTFTVLQRPTNGFIWLVLGSFMILNLVRLNRWWKIVRLLAKVAVSMATTTAVNICIDYYFYGYITIPILKFVKFNWTSSLSSFYGTAPWHFHLFQSLPIVVGYTLPLLVHSFFSPITTKKYTSLSTNQFFQMKIVVFLNIILYSLIPHKEFRFLYPLQPFFIMLTVFDLTWILQKEDLSSGNSGSTVKILSKFLWILPVVSIAGSLLLSTFHESGSIAVMDYLRSIKSIDSIGFIMPCHSTPWQSHFHRNDIKSMWAITCTPPLHILGDADASEKLQSYMDESDYLYDDIPKFIYRNFPPVFRRSLRTPGKEYTHEWPEYLVIFDHLDSEFMNNYLSDSMYIEEARFFNTLAHWDNRRSGDIIVYHKMPSH</sequence>
<evidence type="ECO:0000256" key="13">
    <source>
        <dbReference type="SAM" id="SignalP"/>
    </source>
</evidence>
<accession>A0A0A8L9I5</accession>
<evidence type="ECO:0000313" key="14">
    <source>
        <dbReference type="EMBL" id="CDO94738.1"/>
    </source>
</evidence>
<feature type="transmembrane region" description="Helical" evidence="12">
    <location>
        <begin position="246"/>
        <end position="264"/>
    </location>
</feature>
<evidence type="ECO:0000256" key="3">
    <source>
        <dbReference type="ARBA" id="ARBA00006065"/>
    </source>
</evidence>
<evidence type="ECO:0000256" key="12">
    <source>
        <dbReference type="RuleBase" id="RU363075"/>
    </source>
</evidence>
<feature type="transmembrane region" description="Helical" evidence="12">
    <location>
        <begin position="323"/>
        <end position="343"/>
    </location>
</feature>
<dbReference type="OrthoDB" id="416834at2759"/>
<feature type="transmembrane region" description="Helical" evidence="12">
    <location>
        <begin position="276"/>
        <end position="303"/>
    </location>
</feature>
<dbReference type="InterPro" id="IPR005599">
    <property type="entry name" value="GPI_mannosylTrfase"/>
</dbReference>
<keyword evidence="5 12" id="KW-0328">Glycosyltransferase</keyword>
<evidence type="ECO:0000256" key="1">
    <source>
        <dbReference type="ARBA" id="ARBA00004477"/>
    </source>
</evidence>
<evidence type="ECO:0000256" key="4">
    <source>
        <dbReference type="ARBA" id="ARBA00022502"/>
    </source>
</evidence>
<feature type="transmembrane region" description="Helical" evidence="12">
    <location>
        <begin position="84"/>
        <end position="101"/>
    </location>
</feature>
<feature type="transmembrane region" description="Helical" evidence="12">
    <location>
        <begin position="427"/>
        <end position="445"/>
    </location>
</feature>
<evidence type="ECO:0000256" key="10">
    <source>
        <dbReference type="ARBA" id="ARBA00023136"/>
    </source>
</evidence>
<keyword evidence="10 12" id="KW-0472">Membrane</keyword>
<feature type="chain" id="PRO_5002038809" description="Mannosyltransferase" evidence="13">
    <location>
        <begin position="23"/>
        <end position="605"/>
    </location>
</feature>
<evidence type="ECO:0000256" key="6">
    <source>
        <dbReference type="ARBA" id="ARBA00022679"/>
    </source>
</evidence>
<feature type="transmembrane region" description="Helical" evidence="12">
    <location>
        <begin position="177"/>
        <end position="200"/>
    </location>
</feature>
<evidence type="ECO:0000256" key="5">
    <source>
        <dbReference type="ARBA" id="ARBA00022676"/>
    </source>
</evidence>
<comment type="caution">
    <text evidence="14">The sequence shown here is derived from an EMBL/GenBank/DDBJ whole genome shotgun (WGS) entry which is preliminary data.</text>
</comment>
<keyword evidence="7 12" id="KW-0812">Transmembrane</keyword>
<keyword evidence="13" id="KW-0732">Signal</keyword>
<evidence type="ECO:0000313" key="15">
    <source>
        <dbReference type="Proteomes" id="UP000031516"/>
    </source>
</evidence>
<reference evidence="14 15" key="1">
    <citation type="submission" date="2014-03" db="EMBL/GenBank/DDBJ databases">
        <title>The genome of Kluyveromyces dobzhanskii.</title>
        <authorList>
            <person name="Nystedt B."/>
            <person name="Astrom S."/>
        </authorList>
    </citation>
    <scope>NUCLEOTIDE SEQUENCE [LARGE SCALE GENOMIC DNA]</scope>
    <source>
        <strain evidence="14 15">CBS 2104</strain>
    </source>
</reference>
<name>A0A0A8L9I5_9SACH</name>
<keyword evidence="4" id="KW-0337">GPI-anchor biosynthesis</keyword>
<evidence type="ECO:0000256" key="8">
    <source>
        <dbReference type="ARBA" id="ARBA00022824"/>
    </source>
</evidence>
<evidence type="ECO:0000256" key="9">
    <source>
        <dbReference type="ARBA" id="ARBA00022989"/>
    </source>
</evidence>
<keyword evidence="8 12" id="KW-0256">Endoplasmic reticulum</keyword>
<organism evidence="14 15">
    <name type="scientific">Kluyveromyces dobzhanskii CBS 2104</name>
    <dbReference type="NCBI Taxonomy" id="1427455"/>
    <lineage>
        <taxon>Eukaryota</taxon>
        <taxon>Fungi</taxon>
        <taxon>Dikarya</taxon>
        <taxon>Ascomycota</taxon>
        <taxon>Saccharomycotina</taxon>
        <taxon>Saccharomycetes</taxon>
        <taxon>Saccharomycetales</taxon>
        <taxon>Saccharomycetaceae</taxon>
        <taxon>Kluyveromyces</taxon>
    </lineage>
</organism>
<dbReference type="Pfam" id="PF03901">
    <property type="entry name" value="Glyco_transf_22"/>
    <property type="match status" value="1"/>
</dbReference>
<comment type="pathway">
    <text evidence="2">Glycolipid biosynthesis; glycosylphosphatidylinositol-anchor biosynthesis.</text>
</comment>
<dbReference type="PANTHER" id="PTHR22760">
    <property type="entry name" value="GLYCOSYLTRANSFERASE"/>
    <property type="match status" value="1"/>
</dbReference>